<dbReference type="PANTHER" id="PTHR47506:SF6">
    <property type="entry name" value="HTH-TYPE TRANSCRIPTIONAL REPRESSOR NEMR"/>
    <property type="match status" value="1"/>
</dbReference>
<dbReference type="InterPro" id="IPR011075">
    <property type="entry name" value="TetR_C"/>
</dbReference>
<keyword evidence="7" id="KW-1185">Reference proteome</keyword>
<dbReference type="PANTHER" id="PTHR47506">
    <property type="entry name" value="TRANSCRIPTIONAL REGULATORY PROTEIN"/>
    <property type="match status" value="1"/>
</dbReference>
<proteinExistence type="predicted"/>
<organism evidence="6 7">
    <name type="scientific">Acinetobacter brisouii CIP 110357</name>
    <dbReference type="NCBI Taxonomy" id="1341683"/>
    <lineage>
        <taxon>Bacteria</taxon>
        <taxon>Pseudomonadati</taxon>
        <taxon>Pseudomonadota</taxon>
        <taxon>Gammaproteobacteria</taxon>
        <taxon>Moraxellales</taxon>
        <taxon>Moraxellaceae</taxon>
        <taxon>Acinetobacter</taxon>
    </lineage>
</organism>
<evidence type="ECO:0000259" key="5">
    <source>
        <dbReference type="PROSITE" id="PS50977"/>
    </source>
</evidence>
<dbReference type="Pfam" id="PF00440">
    <property type="entry name" value="TetR_N"/>
    <property type="match status" value="1"/>
</dbReference>
<dbReference type="PATRIC" id="fig|1341683.3.peg.97"/>
<name>V2USL2_9GAMM</name>
<dbReference type="InterPro" id="IPR009057">
    <property type="entry name" value="Homeodomain-like_sf"/>
</dbReference>
<evidence type="ECO:0000256" key="1">
    <source>
        <dbReference type="ARBA" id="ARBA00023015"/>
    </source>
</evidence>
<comment type="caution">
    <text evidence="6">The sequence shown here is derived from an EMBL/GenBank/DDBJ whole genome shotgun (WGS) entry which is preliminary data.</text>
</comment>
<gene>
    <name evidence="6" type="ORF">P255_00097</name>
</gene>
<dbReference type="Pfam" id="PF16925">
    <property type="entry name" value="TetR_C_13"/>
    <property type="match status" value="1"/>
</dbReference>
<dbReference type="Gene3D" id="1.10.357.10">
    <property type="entry name" value="Tetracycline Repressor, domain 2"/>
    <property type="match status" value="1"/>
</dbReference>
<dbReference type="OrthoDB" id="4541465at2"/>
<keyword evidence="1" id="KW-0805">Transcription regulation</keyword>
<dbReference type="PROSITE" id="PS50977">
    <property type="entry name" value="HTH_TETR_2"/>
    <property type="match status" value="1"/>
</dbReference>
<dbReference type="PRINTS" id="PR00455">
    <property type="entry name" value="HTHTETR"/>
</dbReference>
<reference evidence="6 7" key="1">
    <citation type="submission" date="2013-10" db="EMBL/GenBank/DDBJ databases">
        <title>The Genome Sequence of Acinetobacter brisouii CIP 110357.</title>
        <authorList>
            <consortium name="The Broad Institute Genomics Platform"/>
            <consortium name="The Broad Institute Genome Sequencing Center for Infectious Disease"/>
            <person name="Cerqueira G."/>
            <person name="Feldgarden M."/>
            <person name="Courvalin P."/>
            <person name="Grillot-Courvalin C."/>
            <person name="Clermont D."/>
            <person name="Rocha E."/>
            <person name="Yoon E.-J."/>
            <person name="Nemec A."/>
            <person name="Young S.K."/>
            <person name="Zeng Q."/>
            <person name="Gargeya S."/>
            <person name="Fitzgerald M."/>
            <person name="Abouelleil A."/>
            <person name="Alvarado L."/>
            <person name="Berlin A.M."/>
            <person name="Chapman S.B."/>
            <person name="Gainer-Dewar J."/>
            <person name="Goldberg J."/>
            <person name="Gnerre S."/>
            <person name="Griggs A."/>
            <person name="Gujja S."/>
            <person name="Hansen M."/>
            <person name="Howarth C."/>
            <person name="Imamovic A."/>
            <person name="Ireland A."/>
            <person name="Larimer J."/>
            <person name="McCowan C."/>
            <person name="Murphy C."/>
            <person name="Pearson M."/>
            <person name="Poon T.W."/>
            <person name="Priest M."/>
            <person name="Roberts A."/>
            <person name="Saif S."/>
            <person name="Shea T."/>
            <person name="Sykes S."/>
            <person name="Wortman J."/>
            <person name="Nusbaum C."/>
            <person name="Birren B."/>
        </authorList>
    </citation>
    <scope>NUCLEOTIDE SEQUENCE [LARGE SCALE GENOMIC DNA]</scope>
    <source>
        <strain evidence="6 7">CIP 110357</strain>
    </source>
</reference>
<evidence type="ECO:0000256" key="4">
    <source>
        <dbReference type="PROSITE-ProRule" id="PRU00335"/>
    </source>
</evidence>
<dbReference type="SUPFAM" id="SSF46689">
    <property type="entry name" value="Homeodomain-like"/>
    <property type="match status" value="1"/>
</dbReference>
<evidence type="ECO:0000313" key="6">
    <source>
        <dbReference type="EMBL" id="ESK52992.1"/>
    </source>
</evidence>
<feature type="domain" description="HTH tetR-type" evidence="5">
    <location>
        <begin position="8"/>
        <end position="68"/>
    </location>
</feature>
<feature type="DNA-binding region" description="H-T-H motif" evidence="4">
    <location>
        <begin position="31"/>
        <end position="50"/>
    </location>
</feature>
<dbReference type="RefSeq" id="WP_004898934.1">
    <property type="nucleotide sequence ID" value="NZ_BBTI01000003.1"/>
</dbReference>
<dbReference type="InterPro" id="IPR001647">
    <property type="entry name" value="HTH_TetR"/>
</dbReference>
<accession>V2USL2</accession>
<dbReference type="GO" id="GO:0003677">
    <property type="term" value="F:DNA binding"/>
    <property type="evidence" value="ECO:0007669"/>
    <property type="project" value="UniProtKB-UniRule"/>
</dbReference>
<dbReference type="HOGENOM" id="CLU_069356_28_1_6"/>
<dbReference type="Proteomes" id="UP000018418">
    <property type="component" value="Unassembled WGS sequence"/>
</dbReference>
<dbReference type="STRING" id="396323.VH98_05700"/>
<keyword evidence="3" id="KW-0804">Transcription</keyword>
<sequence>MTLSKKAEQTRQHILDTGFELVLHKGFVGVGLQEILKTSGVPKGSFYHYFASKEAFGCELLQHYISNYGQRLSILWNQPERSARTQLLSYFQAWIQDPEQPDTGWAESCLIVKLAAEVADLSEDMREIMHQGVQVLIARLSEFLQRGVDEGSMHLCSNPAATAQVLYQMWLGAALLSKLSQSKDPMHDALRATEFMLGQATA</sequence>
<keyword evidence="2 4" id="KW-0238">DNA-binding</keyword>
<dbReference type="SUPFAM" id="SSF48498">
    <property type="entry name" value="Tetracyclin repressor-like, C-terminal domain"/>
    <property type="match status" value="1"/>
</dbReference>
<protein>
    <recommendedName>
        <fullName evidence="5">HTH tetR-type domain-containing protein</fullName>
    </recommendedName>
</protein>
<evidence type="ECO:0000256" key="3">
    <source>
        <dbReference type="ARBA" id="ARBA00023163"/>
    </source>
</evidence>
<dbReference type="AlphaFoldDB" id="V2USL2"/>
<evidence type="ECO:0000313" key="7">
    <source>
        <dbReference type="Proteomes" id="UP000018418"/>
    </source>
</evidence>
<dbReference type="InterPro" id="IPR036271">
    <property type="entry name" value="Tet_transcr_reg_TetR-rel_C_sf"/>
</dbReference>
<dbReference type="EMBL" id="AYEU01000001">
    <property type="protein sequence ID" value="ESK52992.1"/>
    <property type="molecule type" value="Genomic_DNA"/>
</dbReference>
<evidence type="ECO:0000256" key="2">
    <source>
        <dbReference type="ARBA" id="ARBA00023125"/>
    </source>
</evidence>